<gene>
    <name evidence="1" type="ORF">EVAR_18130_1</name>
</gene>
<reference evidence="1 2" key="1">
    <citation type="journal article" date="2019" name="Commun. Biol.">
        <title>The bagworm genome reveals a unique fibroin gene that provides high tensile strength.</title>
        <authorList>
            <person name="Kono N."/>
            <person name="Nakamura H."/>
            <person name="Ohtoshi R."/>
            <person name="Tomita M."/>
            <person name="Numata K."/>
            <person name="Arakawa K."/>
        </authorList>
    </citation>
    <scope>NUCLEOTIDE SEQUENCE [LARGE SCALE GENOMIC DNA]</scope>
</reference>
<accession>A0A4C1VI36</accession>
<dbReference type="Proteomes" id="UP000299102">
    <property type="component" value="Unassembled WGS sequence"/>
</dbReference>
<dbReference type="AlphaFoldDB" id="A0A4C1VI36"/>
<dbReference type="EMBL" id="BGZK01000345">
    <property type="protein sequence ID" value="GBP38250.1"/>
    <property type="molecule type" value="Genomic_DNA"/>
</dbReference>
<protein>
    <submittedName>
        <fullName evidence="1">Uncharacterized protein</fullName>
    </submittedName>
</protein>
<organism evidence="1 2">
    <name type="scientific">Eumeta variegata</name>
    <name type="common">Bagworm moth</name>
    <name type="synonym">Eumeta japonica</name>
    <dbReference type="NCBI Taxonomy" id="151549"/>
    <lineage>
        <taxon>Eukaryota</taxon>
        <taxon>Metazoa</taxon>
        <taxon>Ecdysozoa</taxon>
        <taxon>Arthropoda</taxon>
        <taxon>Hexapoda</taxon>
        <taxon>Insecta</taxon>
        <taxon>Pterygota</taxon>
        <taxon>Neoptera</taxon>
        <taxon>Endopterygota</taxon>
        <taxon>Lepidoptera</taxon>
        <taxon>Glossata</taxon>
        <taxon>Ditrysia</taxon>
        <taxon>Tineoidea</taxon>
        <taxon>Psychidae</taxon>
        <taxon>Oiketicinae</taxon>
        <taxon>Eumeta</taxon>
    </lineage>
</organism>
<proteinExistence type="predicted"/>
<comment type="caution">
    <text evidence="1">The sequence shown here is derived from an EMBL/GenBank/DDBJ whole genome shotgun (WGS) entry which is preliminary data.</text>
</comment>
<keyword evidence="2" id="KW-1185">Reference proteome</keyword>
<sequence length="73" mass="8392">MKGEWTDGRVSEQPEFSLTGVNTTAKCTRFRSSGRRPVDILCTSTSPSADRIAWKRTRMRFRRATRICAKRDP</sequence>
<evidence type="ECO:0000313" key="1">
    <source>
        <dbReference type="EMBL" id="GBP38250.1"/>
    </source>
</evidence>
<evidence type="ECO:0000313" key="2">
    <source>
        <dbReference type="Proteomes" id="UP000299102"/>
    </source>
</evidence>
<name>A0A4C1VI36_EUMVA</name>